<evidence type="ECO:0000256" key="1">
    <source>
        <dbReference type="SAM" id="MobiDB-lite"/>
    </source>
</evidence>
<gene>
    <name evidence="3" type="ORF">HEB29_000181</name>
    <name evidence="2" type="ORF">Sfulv_01850</name>
</gene>
<protein>
    <submittedName>
        <fullName evidence="2">Uncharacterized protein</fullName>
    </submittedName>
</protein>
<evidence type="ECO:0000313" key="2">
    <source>
        <dbReference type="EMBL" id="GFM95374.1"/>
    </source>
</evidence>
<dbReference type="Proteomes" id="UP000498980">
    <property type="component" value="Unassembled WGS sequence"/>
</dbReference>
<evidence type="ECO:0000313" key="3">
    <source>
        <dbReference type="EMBL" id="NYE39170.1"/>
    </source>
</evidence>
<sequence length="192" mass="20794">MWETEEFGGEHEGRPGALLADGSEPGPVYFDTGSGPTVHRSTDWWIYDGTLGAPTATGLRGACSCGWRGETPYSLDWESVDRRSPYLFDTSGPEADWDAHITDVTSRTVPVPADLGALLDQIELRLCALVADEPLAALRAAATLERLTQRVATDAASSVEAVARPPWDTIAQALGISEKAARSRLSRYTLRY</sequence>
<name>A0A7J0C070_9ACTN</name>
<reference evidence="2 4" key="1">
    <citation type="submission" date="2020-05" db="EMBL/GenBank/DDBJ databases">
        <title>Whole genome shotgun sequence of Streptomyces fulvorobeus NBRC 15897.</title>
        <authorList>
            <person name="Komaki H."/>
            <person name="Tamura T."/>
        </authorList>
    </citation>
    <scope>NUCLEOTIDE SEQUENCE [LARGE SCALE GENOMIC DNA]</scope>
    <source>
        <strain evidence="2 4">NBRC 15897</strain>
    </source>
</reference>
<evidence type="ECO:0000313" key="5">
    <source>
        <dbReference type="Proteomes" id="UP000530403"/>
    </source>
</evidence>
<feature type="region of interest" description="Disordered" evidence="1">
    <location>
        <begin position="1"/>
        <end position="27"/>
    </location>
</feature>
<comment type="caution">
    <text evidence="2">The sequence shown here is derived from an EMBL/GenBank/DDBJ whole genome shotgun (WGS) entry which is preliminary data.</text>
</comment>
<proteinExistence type="predicted"/>
<evidence type="ECO:0000313" key="4">
    <source>
        <dbReference type="Proteomes" id="UP000498980"/>
    </source>
</evidence>
<organism evidence="2 4">
    <name type="scientific">Streptomyces fulvorobeus</name>
    <dbReference type="NCBI Taxonomy" id="284028"/>
    <lineage>
        <taxon>Bacteria</taxon>
        <taxon>Bacillati</taxon>
        <taxon>Actinomycetota</taxon>
        <taxon>Actinomycetes</taxon>
        <taxon>Kitasatosporales</taxon>
        <taxon>Streptomycetaceae</taxon>
        <taxon>Streptomyces</taxon>
    </lineage>
</organism>
<dbReference type="EMBL" id="JACCCF010000001">
    <property type="protein sequence ID" value="NYE39170.1"/>
    <property type="molecule type" value="Genomic_DNA"/>
</dbReference>
<keyword evidence="4" id="KW-1185">Reference proteome</keyword>
<reference evidence="3 5" key="2">
    <citation type="submission" date="2020-07" db="EMBL/GenBank/DDBJ databases">
        <title>Sequencing the genomes of 1000 actinobacteria strains.</title>
        <authorList>
            <person name="Klenk H.-P."/>
        </authorList>
    </citation>
    <scope>NUCLEOTIDE SEQUENCE [LARGE SCALE GENOMIC DNA]</scope>
    <source>
        <strain evidence="3 5">DSM 41455</strain>
    </source>
</reference>
<dbReference type="AlphaFoldDB" id="A0A7J0C070"/>
<accession>A0A7J0C070</accession>
<dbReference type="RefSeq" id="WP_173310339.1">
    <property type="nucleotide sequence ID" value="NZ_BAAAUE010000008.1"/>
</dbReference>
<dbReference type="Proteomes" id="UP000530403">
    <property type="component" value="Unassembled WGS sequence"/>
</dbReference>
<dbReference type="EMBL" id="BLWC01000001">
    <property type="protein sequence ID" value="GFM95374.1"/>
    <property type="molecule type" value="Genomic_DNA"/>
</dbReference>